<dbReference type="AlphaFoldDB" id="A0A9P5HEG2"/>
<evidence type="ECO:0000256" key="1">
    <source>
        <dbReference type="SAM" id="Phobius"/>
    </source>
</evidence>
<keyword evidence="1" id="KW-0472">Membrane</keyword>
<evidence type="ECO:0000313" key="3">
    <source>
        <dbReference type="Proteomes" id="UP000722485"/>
    </source>
</evidence>
<evidence type="ECO:0000313" key="2">
    <source>
        <dbReference type="EMBL" id="KAF7552679.1"/>
    </source>
</evidence>
<feature type="transmembrane region" description="Helical" evidence="1">
    <location>
        <begin position="249"/>
        <end position="269"/>
    </location>
</feature>
<comment type="caution">
    <text evidence="2">The sequence shown here is derived from an EMBL/GenBank/DDBJ whole genome shotgun (WGS) entry which is preliminary data.</text>
</comment>
<keyword evidence="1" id="KW-0812">Transmembrane</keyword>
<proteinExistence type="predicted"/>
<organism evidence="2 3">
    <name type="scientific">Cylindrodendrum hubeiense</name>
    <dbReference type="NCBI Taxonomy" id="595255"/>
    <lineage>
        <taxon>Eukaryota</taxon>
        <taxon>Fungi</taxon>
        <taxon>Dikarya</taxon>
        <taxon>Ascomycota</taxon>
        <taxon>Pezizomycotina</taxon>
        <taxon>Sordariomycetes</taxon>
        <taxon>Hypocreomycetidae</taxon>
        <taxon>Hypocreales</taxon>
        <taxon>Nectriaceae</taxon>
        <taxon>Cylindrodendrum</taxon>
    </lineage>
</organism>
<protein>
    <submittedName>
        <fullName evidence="2">Uncharacterized protein</fullName>
    </submittedName>
</protein>
<keyword evidence="3" id="KW-1185">Reference proteome</keyword>
<name>A0A9P5HEG2_9HYPO</name>
<gene>
    <name evidence="2" type="ORF">G7Z17_g4179</name>
</gene>
<dbReference type="Proteomes" id="UP000722485">
    <property type="component" value="Unassembled WGS sequence"/>
</dbReference>
<keyword evidence="1" id="KW-1133">Transmembrane helix</keyword>
<reference evidence="2" key="1">
    <citation type="submission" date="2020-03" db="EMBL/GenBank/DDBJ databases">
        <title>Draft Genome Sequence of Cylindrodendrum hubeiense.</title>
        <authorList>
            <person name="Buettner E."/>
            <person name="Kellner H."/>
        </authorList>
    </citation>
    <scope>NUCLEOTIDE SEQUENCE</scope>
    <source>
        <strain evidence="2">IHI 201604</strain>
    </source>
</reference>
<dbReference type="OrthoDB" id="5106504at2759"/>
<sequence>MCPETPCSYPICLPRSAIDAIDLRSYHRDLIQRAAELFVADETACSLELRELWAETSAGCAKNGSGAIVKAQTRPAEGSATASRTIPTADSLQEVLGERQVTFQKPIAEFEFDFNFNQSAQGLRRKLYRMKTVLEGTLRTLSAIHSQAKEIEKQRNVTPELHDLFLRELDSISRDLKSHCSTAEELLNISADIKSTIHSIINFKNQDILNHNEVQLKVIAEKSVSDSESVKLLSELSYKDSRTMRITSVIALIYLPTNLVLTFFSTSFIEMLGSVNSNDENAAPRKDAQLEI</sequence>
<accession>A0A9P5HEG2</accession>
<dbReference type="EMBL" id="JAANBB010000057">
    <property type="protein sequence ID" value="KAF7552679.1"/>
    <property type="molecule type" value="Genomic_DNA"/>
</dbReference>